<evidence type="ECO:0000313" key="21">
    <source>
        <dbReference type="EMBL" id="MDQ9172124.1"/>
    </source>
</evidence>
<keyword evidence="5 17" id="KW-0349">Heme</keyword>
<evidence type="ECO:0000256" key="7">
    <source>
        <dbReference type="ARBA" id="ARBA00022692"/>
    </source>
</evidence>
<dbReference type="Proteomes" id="UP001225596">
    <property type="component" value="Unassembled WGS sequence"/>
</dbReference>
<dbReference type="Pfam" id="PF00034">
    <property type="entry name" value="Cytochrom_C"/>
    <property type="match status" value="1"/>
</dbReference>
<dbReference type="PANTHER" id="PTHR22888:SF9">
    <property type="entry name" value="CYTOCHROME C OXIDASE SUBUNIT 2"/>
    <property type="match status" value="1"/>
</dbReference>
<evidence type="ECO:0000256" key="14">
    <source>
        <dbReference type="ARBA" id="ARBA00024688"/>
    </source>
</evidence>
<evidence type="ECO:0000256" key="5">
    <source>
        <dbReference type="ARBA" id="ARBA00022617"/>
    </source>
</evidence>
<keyword evidence="9" id="KW-0249">Electron transport</keyword>
<dbReference type="InterPro" id="IPR008972">
    <property type="entry name" value="Cupredoxin"/>
</dbReference>
<name>A0ABU1BT95_9BURK</name>
<evidence type="ECO:0000256" key="3">
    <source>
        <dbReference type="ARBA" id="ARBA00007866"/>
    </source>
</evidence>
<feature type="domain" description="Cytochrome oxidase subunit II copper A binding" evidence="19">
    <location>
        <begin position="108"/>
        <end position="224"/>
    </location>
</feature>
<evidence type="ECO:0000259" key="19">
    <source>
        <dbReference type="PROSITE" id="PS50857"/>
    </source>
</evidence>
<evidence type="ECO:0000256" key="11">
    <source>
        <dbReference type="ARBA" id="ARBA00023004"/>
    </source>
</evidence>
<dbReference type="PROSITE" id="PS50857">
    <property type="entry name" value="COX2_CUA"/>
    <property type="match status" value="1"/>
</dbReference>
<feature type="domain" description="Cytochrome c" evidence="20">
    <location>
        <begin position="235"/>
        <end position="327"/>
    </location>
</feature>
<evidence type="ECO:0000256" key="17">
    <source>
        <dbReference type="PROSITE-ProRule" id="PRU00433"/>
    </source>
</evidence>
<dbReference type="InterPro" id="IPR002429">
    <property type="entry name" value="CcO_II-like_C"/>
</dbReference>
<keyword evidence="10 18" id="KW-1133">Transmembrane helix</keyword>
<evidence type="ECO:0000313" key="22">
    <source>
        <dbReference type="Proteomes" id="UP001225596"/>
    </source>
</evidence>
<evidence type="ECO:0000259" key="20">
    <source>
        <dbReference type="PROSITE" id="PS51007"/>
    </source>
</evidence>
<comment type="subcellular location">
    <subcellularLocation>
        <location evidence="1">Membrane</location>
        <topology evidence="1">Multi-pass membrane protein</topology>
    </subcellularLocation>
    <subcellularLocation>
        <location evidence="2">Periplasm</location>
    </subcellularLocation>
</comment>
<dbReference type="Gene3D" id="2.60.40.420">
    <property type="entry name" value="Cupredoxins - blue copper proteins"/>
    <property type="match status" value="1"/>
</dbReference>
<protein>
    <recommendedName>
        <fullName evidence="15">Cytochrome aa3 subunit 2</fullName>
    </recommendedName>
</protein>
<keyword evidence="6" id="KW-0679">Respiratory chain</keyword>
<evidence type="ECO:0000256" key="6">
    <source>
        <dbReference type="ARBA" id="ARBA00022660"/>
    </source>
</evidence>
<proteinExistence type="inferred from homology"/>
<dbReference type="PROSITE" id="PS51007">
    <property type="entry name" value="CYTC"/>
    <property type="match status" value="1"/>
</dbReference>
<feature type="transmembrane region" description="Helical" evidence="18">
    <location>
        <begin position="34"/>
        <end position="62"/>
    </location>
</feature>
<keyword evidence="13 18" id="KW-0472">Membrane</keyword>
<keyword evidence="8 17" id="KW-0479">Metal-binding</keyword>
<evidence type="ECO:0000256" key="16">
    <source>
        <dbReference type="ARBA" id="ARBA00047816"/>
    </source>
</evidence>
<dbReference type="SUPFAM" id="SSF49503">
    <property type="entry name" value="Cupredoxins"/>
    <property type="match status" value="1"/>
</dbReference>
<dbReference type="InterPro" id="IPR014222">
    <property type="entry name" value="Cyt_c_oxidase_su2"/>
</dbReference>
<evidence type="ECO:0000256" key="13">
    <source>
        <dbReference type="ARBA" id="ARBA00023136"/>
    </source>
</evidence>
<keyword evidence="12" id="KW-0186">Copper</keyword>
<organism evidence="21 22">
    <name type="scientific">Keguizhuia sedimenti</name>
    <dbReference type="NCBI Taxonomy" id="3064264"/>
    <lineage>
        <taxon>Bacteria</taxon>
        <taxon>Pseudomonadati</taxon>
        <taxon>Pseudomonadota</taxon>
        <taxon>Betaproteobacteria</taxon>
        <taxon>Burkholderiales</taxon>
        <taxon>Oxalobacteraceae</taxon>
        <taxon>Keguizhuia</taxon>
    </lineage>
</organism>
<keyword evidence="11 17" id="KW-0408">Iron</keyword>
<keyword evidence="7 18" id="KW-0812">Transmembrane</keyword>
<dbReference type="Pfam" id="PF00116">
    <property type="entry name" value="COX2"/>
    <property type="match status" value="1"/>
</dbReference>
<comment type="similarity">
    <text evidence="3">Belongs to the cytochrome c oxidase subunit 2 family.</text>
</comment>
<dbReference type="SUPFAM" id="SSF46626">
    <property type="entry name" value="Cytochrome c"/>
    <property type="match status" value="1"/>
</dbReference>
<evidence type="ECO:0000256" key="18">
    <source>
        <dbReference type="SAM" id="Phobius"/>
    </source>
</evidence>
<dbReference type="PROSITE" id="PS00078">
    <property type="entry name" value="COX2"/>
    <property type="match status" value="1"/>
</dbReference>
<evidence type="ECO:0000256" key="15">
    <source>
        <dbReference type="ARBA" id="ARBA00031399"/>
    </source>
</evidence>
<feature type="transmembrane region" description="Helical" evidence="18">
    <location>
        <begin position="74"/>
        <end position="97"/>
    </location>
</feature>
<gene>
    <name evidence="21" type="primary">coxB</name>
    <name evidence="21" type="ORF">Q8A64_17060</name>
</gene>
<dbReference type="NCBIfam" id="TIGR02866">
    <property type="entry name" value="CoxB"/>
    <property type="match status" value="1"/>
</dbReference>
<evidence type="ECO:0000256" key="1">
    <source>
        <dbReference type="ARBA" id="ARBA00004141"/>
    </source>
</evidence>
<dbReference type="InterPro" id="IPR009056">
    <property type="entry name" value="Cyt_c-like_dom"/>
</dbReference>
<dbReference type="InterPro" id="IPR001505">
    <property type="entry name" value="Copper_CuA"/>
</dbReference>
<evidence type="ECO:0000256" key="8">
    <source>
        <dbReference type="ARBA" id="ARBA00022723"/>
    </source>
</evidence>
<dbReference type="InterPro" id="IPR045187">
    <property type="entry name" value="CcO_II"/>
</dbReference>
<accession>A0ABU1BT95</accession>
<comment type="function">
    <text evidence="14">Subunits I and II form the functional core of the enzyme complex. Electrons originating in cytochrome c are transferred via heme a and Cu(A) to the binuclear center formed by heme a3 and Cu(B).</text>
</comment>
<dbReference type="PANTHER" id="PTHR22888">
    <property type="entry name" value="CYTOCHROME C OXIDASE, SUBUNIT II"/>
    <property type="match status" value="1"/>
</dbReference>
<keyword evidence="22" id="KW-1185">Reference proteome</keyword>
<dbReference type="CDD" id="cd04213">
    <property type="entry name" value="CuRO_CcO_Caa3_II"/>
    <property type="match status" value="1"/>
</dbReference>
<dbReference type="InterPro" id="IPR036909">
    <property type="entry name" value="Cyt_c-like_dom_sf"/>
</dbReference>
<sequence length="327" mass="35910">MPLLILFILSCLPVLSHAGMQSVFDPKGIDAEQILNLSWVMFIGGGIIFILVMLLVLLALFGPAGMRTSLSKRGWIIGGGIVFPVVVLTGLLVYSLIAANRMVQTEKPPAARIEITGELWWWRVRYLDSRGHTIFETANEIRIPSGRPVDLLLKSSNVIHSFWVPNLGGKIDMLPGHTNRQRVQATQTGVFRGQCAEFCGAQHAKMALYVVAQTPEEYERWFAARLQPPPEPDEAMLRLGKRLFLDNRCGLCHAVRGTEAKGALGPDLSDVGGRQSLGAGILPNKRGAIAGWITDSQQIKPGNKMPAFNQFSGEELRALSAYLESLK</sequence>
<keyword evidence="4" id="KW-0813">Transport</keyword>
<evidence type="ECO:0000256" key="12">
    <source>
        <dbReference type="ARBA" id="ARBA00023008"/>
    </source>
</evidence>
<evidence type="ECO:0000256" key="4">
    <source>
        <dbReference type="ARBA" id="ARBA00022448"/>
    </source>
</evidence>
<evidence type="ECO:0000256" key="9">
    <source>
        <dbReference type="ARBA" id="ARBA00022982"/>
    </source>
</evidence>
<comment type="caution">
    <text evidence="21">The sequence shown here is derived from an EMBL/GenBank/DDBJ whole genome shotgun (WGS) entry which is preliminary data.</text>
</comment>
<reference evidence="21 22" key="1">
    <citation type="submission" date="2023-08" db="EMBL/GenBank/DDBJ databases">
        <title>Oxalobacteraceae gen .nov., isolated from river sludge outside the plant.</title>
        <authorList>
            <person name="Zhao S.Y."/>
        </authorList>
    </citation>
    <scope>NUCLEOTIDE SEQUENCE [LARGE SCALE GENOMIC DNA]</scope>
    <source>
        <strain evidence="21 22">R-40</strain>
    </source>
</reference>
<dbReference type="EMBL" id="JAUYVH010000016">
    <property type="protein sequence ID" value="MDQ9172124.1"/>
    <property type="molecule type" value="Genomic_DNA"/>
</dbReference>
<evidence type="ECO:0000256" key="10">
    <source>
        <dbReference type="ARBA" id="ARBA00022989"/>
    </source>
</evidence>
<dbReference type="RefSeq" id="WP_338438124.1">
    <property type="nucleotide sequence ID" value="NZ_JAUYVH010000016.1"/>
</dbReference>
<dbReference type="InterPro" id="IPR034236">
    <property type="entry name" value="CuRO_CcO_Caa3_II"/>
</dbReference>
<comment type="catalytic activity">
    <reaction evidence="16">
        <text>4 Fe(II)-[cytochrome c] + O2 + 8 H(+)(in) = 4 Fe(III)-[cytochrome c] + 2 H2O + 4 H(+)(out)</text>
        <dbReference type="Rhea" id="RHEA:11436"/>
        <dbReference type="Rhea" id="RHEA-COMP:10350"/>
        <dbReference type="Rhea" id="RHEA-COMP:14399"/>
        <dbReference type="ChEBI" id="CHEBI:15377"/>
        <dbReference type="ChEBI" id="CHEBI:15378"/>
        <dbReference type="ChEBI" id="CHEBI:15379"/>
        <dbReference type="ChEBI" id="CHEBI:29033"/>
        <dbReference type="ChEBI" id="CHEBI:29034"/>
        <dbReference type="EC" id="7.1.1.9"/>
    </reaction>
</comment>
<evidence type="ECO:0000256" key="2">
    <source>
        <dbReference type="ARBA" id="ARBA00004418"/>
    </source>
</evidence>